<dbReference type="PANTHER" id="PTHR43081:SF11">
    <property type="entry name" value="BLR2264 PROTEIN"/>
    <property type="match status" value="1"/>
</dbReference>
<dbReference type="GO" id="GO:0006171">
    <property type="term" value="P:cAMP biosynthetic process"/>
    <property type="evidence" value="ECO:0007669"/>
    <property type="project" value="TreeGrafter"/>
</dbReference>
<dbReference type="InterPro" id="IPR001054">
    <property type="entry name" value="A/G_cyclase"/>
</dbReference>
<feature type="domain" description="Guanylate cyclase" evidence="1">
    <location>
        <begin position="341"/>
        <end position="469"/>
    </location>
</feature>
<dbReference type="Gene3D" id="3.30.70.1230">
    <property type="entry name" value="Nucleotide cyclase"/>
    <property type="match status" value="1"/>
</dbReference>
<evidence type="ECO:0000259" key="1">
    <source>
        <dbReference type="PROSITE" id="PS50125"/>
    </source>
</evidence>
<protein>
    <submittedName>
        <fullName evidence="2">Adenylate/guanylate cyclase</fullName>
    </submittedName>
</protein>
<keyword evidence="3" id="KW-1185">Reference proteome</keyword>
<comment type="caution">
    <text evidence="2">The sequence shown here is derived from an EMBL/GenBank/DDBJ whole genome shotgun (WGS) entry which is preliminary data.</text>
</comment>
<evidence type="ECO:0000313" key="3">
    <source>
        <dbReference type="Proteomes" id="UP000320593"/>
    </source>
</evidence>
<name>A0A562T9T5_9HYPH</name>
<proteinExistence type="predicted"/>
<dbReference type="SUPFAM" id="SSF55073">
    <property type="entry name" value="Nucleotide cyclase"/>
    <property type="match status" value="1"/>
</dbReference>
<dbReference type="Gene3D" id="2.170.150.40">
    <property type="entry name" value="Domain of unknown function (DUF427)"/>
    <property type="match status" value="1"/>
</dbReference>
<sequence length="517" mass="56545">MEILEQRTANDYQILVEPLDGPVTARRGDTVIARSDRAKVMYETRLPPVIYFPREDVIADLVPAPDHRTFCPFKGTASYADLKIGDTTLKNAVWCYENALPEGRAVDGYVAFMPDTVTDYELSGLHLHASPSGNISGPTVDWLLREAWTLLNPEDLTAAIGRRLVEDGIAVSRFSVLIWSLHPMIAGRHYIWTRTDNHVKVASPSHGIFQNPAFVNSPLQHVSNGLGGVRQRLDANPDEFNFPIMEDLRAQGATDYVAMPLPFSNGQINVLTMASDHPDGFTTANLGLVFECAPMISRLYEVFALRSNATALLETYLGKRTGARVLGGEIRRGDGDVIEAAILFCDLRGSTRLESELSRPDYVALLNRFFEVTTDLINENDGEVLKFIGDAVLAIFPATDDRAQACSRAVSSARRIVETLAAPDEGDQPKIQCAIGIAFGEVTYGNVGSRERLDFTVIGSAANVAARLGDHGKRTGHPIVVAEDVCQDPERPPLPLGRLELHNVRAPVEAFAVQVGS</sequence>
<reference evidence="2 3" key="1">
    <citation type="submission" date="2019-07" db="EMBL/GenBank/DDBJ databases">
        <title>Genomic Encyclopedia of Archaeal and Bacterial Type Strains, Phase II (KMG-II): from individual species to whole genera.</title>
        <authorList>
            <person name="Goeker M."/>
        </authorList>
    </citation>
    <scope>NUCLEOTIDE SEQUENCE [LARGE SCALE GENOMIC DNA]</scope>
    <source>
        <strain evidence="2 3">ATCC BAA-252</strain>
    </source>
</reference>
<dbReference type="EMBL" id="VLLF01000002">
    <property type="protein sequence ID" value="TWI90457.1"/>
    <property type="molecule type" value="Genomic_DNA"/>
</dbReference>
<dbReference type="GO" id="GO:0035556">
    <property type="term" value="P:intracellular signal transduction"/>
    <property type="evidence" value="ECO:0007669"/>
    <property type="project" value="InterPro"/>
</dbReference>
<dbReference type="RefSeq" id="WP_145341642.1">
    <property type="nucleotide sequence ID" value="NZ_SMLY01000085.1"/>
</dbReference>
<dbReference type="SMART" id="SM00044">
    <property type="entry name" value="CYCc"/>
    <property type="match status" value="1"/>
</dbReference>
<accession>A0A562T9T5</accession>
<dbReference type="OrthoDB" id="4565346at2"/>
<dbReference type="InterPro" id="IPR007361">
    <property type="entry name" value="DUF427"/>
</dbReference>
<dbReference type="AlphaFoldDB" id="A0A562T9T5"/>
<dbReference type="InterPro" id="IPR050697">
    <property type="entry name" value="Adenylyl/Guanylyl_Cyclase_3/4"/>
</dbReference>
<dbReference type="PROSITE" id="PS50125">
    <property type="entry name" value="GUANYLATE_CYCLASE_2"/>
    <property type="match status" value="1"/>
</dbReference>
<dbReference type="InterPro" id="IPR038694">
    <property type="entry name" value="DUF427_sf"/>
</dbReference>
<organism evidence="2 3">
    <name type="scientific">Roseibium hamelinense</name>
    <dbReference type="NCBI Taxonomy" id="150831"/>
    <lineage>
        <taxon>Bacteria</taxon>
        <taxon>Pseudomonadati</taxon>
        <taxon>Pseudomonadota</taxon>
        <taxon>Alphaproteobacteria</taxon>
        <taxon>Hyphomicrobiales</taxon>
        <taxon>Stappiaceae</taxon>
        <taxon>Roseibium</taxon>
    </lineage>
</organism>
<dbReference type="CDD" id="cd07302">
    <property type="entry name" value="CHD"/>
    <property type="match status" value="1"/>
</dbReference>
<dbReference type="Proteomes" id="UP000320593">
    <property type="component" value="Unassembled WGS sequence"/>
</dbReference>
<dbReference type="Pfam" id="PF00211">
    <property type="entry name" value="Guanylate_cyc"/>
    <property type="match status" value="1"/>
</dbReference>
<dbReference type="Pfam" id="PF04248">
    <property type="entry name" value="NTP_transf_9"/>
    <property type="match status" value="1"/>
</dbReference>
<dbReference type="GO" id="GO:0004016">
    <property type="term" value="F:adenylate cyclase activity"/>
    <property type="evidence" value="ECO:0007669"/>
    <property type="project" value="UniProtKB-ARBA"/>
</dbReference>
<dbReference type="InterPro" id="IPR029787">
    <property type="entry name" value="Nucleotide_cyclase"/>
</dbReference>
<dbReference type="PANTHER" id="PTHR43081">
    <property type="entry name" value="ADENYLATE CYCLASE, TERMINAL-DIFFERENTIATION SPECIFIC-RELATED"/>
    <property type="match status" value="1"/>
</dbReference>
<evidence type="ECO:0000313" key="2">
    <source>
        <dbReference type="EMBL" id="TWI90457.1"/>
    </source>
</evidence>
<gene>
    <name evidence="2" type="ORF">JM93_01439</name>
</gene>